<feature type="transmembrane region" description="Helical" evidence="6">
    <location>
        <begin position="143"/>
        <end position="162"/>
    </location>
</feature>
<feature type="transmembrane region" description="Helical" evidence="6">
    <location>
        <begin position="12"/>
        <end position="30"/>
    </location>
</feature>
<dbReference type="RefSeq" id="WP_165758905.1">
    <property type="nucleotide sequence ID" value="NZ_FOCZ01000015.1"/>
</dbReference>
<protein>
    <recommendedName>
        <fullName evidence="9">TspO protein</fullName>
    </recommendedName>
</protein>
<evidence type="ECO:0000256" key="2">
    <source>
        <dbReference type="ARBA" id="ARBA00007524"/>
    </source>
</evidence>
<dbReference type="GO" id="GO:0033013">
    <property type="term" value="P:tetrapyrrole metabolic process"/>
    <property type="evidence" value="ECO:0007669"/>
    <property type="project" value="UniProtKB-ARBA"/>
</dbReference>
<organism evidence="7 8">
    <name type="scientific">Niastella yeongjuensis</name>
    <dbReference type="NCBI Taxonomy" id="354355"/>
    <lineage>
        <taxon>Bacteria</taxon>
        <taxon>Pseudomonadati</taxon>
        <taxon>Bacteroidota</taxon>
        <taxon>Chitinophagia</taxon>
        <taxon>Chitinophagales</taxon>
        <taxon>Chitinophagaceae</taxon>
        <taxon>Niastella</taxon>
    </lineage>
</organism>
<evidence type="ECO:0000256" key="6">
    <source>
        <dbReference type="SAM" id="Phobius"/>
    </source>
</evidence>
<dbReference type="Pfam" id="PF03073">
    <property type="entry name" value="TspO_MBR"/>
    <property type="match status" value="1"/>
</dbReference>
<dbReference type="InterPro" id="IPR038330">
    <property type="entry name" value="TspO/MBR-related_sf"/>
</dbReference>
<dbReference type="CDD" id="cd15904">
    <property type="entry name" value="TSPO_MBR"/>
    <property type="match status" value="1"/>
</dbReference>
<evidence type="ECO:0000256" key="5">
    <source>
        <dbReference type="ARBA" id="ARBA00023136"/>
    </source>
</evidence>
<keyword evidence="5 6" id="KW-0472">Membrane</keyword>
<dbReference type="InterPro" id="IPR004307">
    <property type="entry name" value="TspO_MBR"/>
</dbReference>
<sequence length="182" mass="20876">MQLEVTGKPKRLKWWQLALLTIVVTALGGLSGRRSKKSERNLYRDLKQAPWAPPAWVFGPAWTVNNFFVLQALRKLVQETGSHKKKLLTLQVFIWIIFFSFNYIYFKRKSTVLAFLWTMTDTLLAAVSFTIALRKNKQLAWRYLPLLAWTGYASSLAGYQALENKDVLLNTPALLPPENTAT</sequence>
<dbReference type="AlphaFoldDB" id="A0A1V9EV44"/>
<comment type="subcellular location">
    <subcellularLocation>
        <location evidence="1">Membrane</location>
        <topology evidence="1">Multi-pass membrane protein</topology>
    </subcellularLocation>
</comment>
<feature type="transmembrane region" description="Helical" evidence="6">
    <location>
        <begin position="87"/>
        <end position="106"/>
    </location>
</feature>
<evidence type="ECO:0008006" key="9">
    <source>
        <dbReference type="Google" id="ProtNLM"/>
    </source>
</evidence>
<name>A0A1V9EV44_9BACT</name>
<comment type="similarity">
    <text evidence="2">Belongs to the TspO/BZRP family.</text>
</comment>
<dbReference type="PANTHER" id="PTHR10057">
    <property type="entry name" value="PERIPHERAL-TYPE BENZODIAZEPINE RECEPTOR"/>
    <property type="match status" value="1"/>
</dbReference>
<dbReference type="PANTHER" id="PTHR10057:SF0">
    <property type="entry name" value="TRANSLOCATOR PROTEIN"/>
    <property type="match status" value="1"/>
</dbReference>
<dbReference type="Gene3D" id="1.20.1260.100">
    <property type="entry name" value="TspO/MBR protein"/>
    <property type="match status" value="1"/>
</dbReference>
<dbReference type="Proteomes" id="UP000192610">
    <property type="component" value="Unassembled WGS sequence"/>
</dbReference>
<keyword evidence="3 6" id="KW-0812">Transmembrane</keyword>
<keyword evidence="4 6" id="KW-1133">Transmembrane helix</keyword>
<dbReference type="STRING" id="354355.SAMN05660816_05795"/>
<dbReference type="GO" id="GO:0016020">
    <property type="term" value="C:membrane"/>
    <property type="evidence" value="ECO:0007669"/>
    <property type="project" value="UniProtKB-SubCell"/>
</dbReference>
<keyword evidence="8" id="KW-1185">Reference proteome</keyword>
<evidence type="ECO:0000256" key="3">
    <source>
        <dbReference type="ARBA" id="ARBA00022692"/>
    </source>
</evidence>
<reference evidence="8" key="1">
    <citation type="submission" date="2016-04" db="EMBL/GenBank/DDBJ databases">
        <authorList>
            <person name="Chen L."/>
            <person name="Zhuang W."/>
            <person name="Wang G."/>
        </authorList>
    </citation>
    <scope>NUCLEOTIDE SEQUENCE [LARGE SCALE GENOMIC DNA]</scope>
    <source>
        <strain evidence="8">17621</strain>
    </source>
</reference>
<evidence type="ECO:0000256" key="1">
    <source>
        <dbReference type="ARBA" id="ARBA00004141"/>
    </source>
</evidence>
<dbReference type="EMBL" id="LVXG01000013">
    <property type="protein sequence ID" value="OQP49774.1"/>
    <property type="molecule type" value="Genomic_DNA"/>
</dbReference>
<evidence type="ECO:0000256" key="4">
    <source>
        <dbReference type="ARBA" id="ARBA00022989"/>
    </source>
</evidence>
<accession>A0A1V9EV44</accession>
<comment type="caution">
    <text evidence="7">The sequence shown here is derived from an EMBL/GenBank/DDBJ whole genome shotgun (WGS) entry which is preliminary data.</text>
</comment>
<feature type="transmembrane region" description="Helical" evidence="6">
    <location>
        <begin position="112"/>
        <end position="131"/>
    </location>
</feature>
<proteinExistence type="inferred from homology"/>
<evidence type="ECO:0000313" key="8">
    <source>
        <dbReference type="Proteomes" id="UP000192610"/>
    </source>
</evidence>
<evidence type="ECO:0000313" key="7">
    <source>
        <dbReference type="EMBL" id="OQP49774.1"/>
    </source>
</evidence>
<gene>
    <name evidence="7" type="ORF">A4H97_28195</name>
</gene>